<evidence type="ECO:0000313" key="2">
    <source>
        <dbReference type="EMBL" id="OAQ39866.1"/>
    </source>
</evidence>
<dbReference type="AlphaFoldDB" id="A0A179DFN9"/>
<sequence length="215" mass="25417">MKQLLLLLFFFTFLKAAQSQTKLNTDTLKVYEFSVSEYPQKVKLVEFQNKSYKGLITTPFYQGRFTNNGFFKRLWKNIWNNQPTGKIIDSIEISPRLTMNLMNELKLEGIETIKDCEDDKDCNDRYFLDGSSVSFKISTDSLKRSYGFKEIHPNNSNNTENTELRNQAQKLVTTIYESLNFKYQFEQSKERLPKGYYFYIRSGNSFIEFYSRKGK</sequence>
<dbReference type="Proteomes" id="UP000078459">
    <property type="component" value="Unassembled WGS sequence"/>
</dbReference>
<keyword evidence="3" id="KW-1185">Reference proteome</keyword>
<evidence type="ECO:0000313" key="3">
    <source>
        <dbReference type="Proteomes" id="UP000078459"/>
    </source>
</evidence>
<feature type="signal peptide" evidence="1">
    <location>
        <begin position="1"/>
        <end position="16"/>
    </location>
</feature>
<protein>
    <submittedName>
        <fullName evidence="2">Uncharacterized protein</fullName>
    </submittedName>
</protein>
<evidence type="ECO:0000256" key="1">
    <source>
        <dbReference type="SAM" id="SignalP"/>
    </source>
</evidence>
<reference evidence="2 3" key="2">
    <citation type="submission" date="2016-06" db="EMBL/GenBank/DDBJ databases">
        <title>Pedobacter psychrophilus sp. nov., isolated from Antarctic fragmentary rock.</title>
        <authorList>
            <person name="Svec P."/>
        </authorList>
    </citation>
    <scope>NUCLEOTIDE SEQUENCE [LARGE SCALE GENOMIC DNA]</scope>
    <source>
        <strain evidence="2 3">CCM 8644</strain>
    </source>
</reference>
<comment type="caution">
    <text evidence="2">The sequence shown here is derived from an EMBL/GenBank/DDBJ whole genome shotgun (WGS) entry which is preliminary data.</text>
</comment>
<organism evidence="2 3">
    <name type="scientific">Pedobacter psychrophilus</name>
    <dbReference type="NCBI Taxonomy" id="1826909"/>
    <lineage>
        <taxon>Bacteria</taxon>
        <taxon>Pseudomonadati</taxon>
        <taxon>Bacteroidota</taxon>
        <taxon>Sphingobacteriia</taxon>
        <taxon>Sphingobacteriales</taxon>
        <taxon>Sphingobacteriaceae</taxon>
        <taxon>Pedobacter</taxon>
    </lineage>
</organism>
<dbReference type="STRING" id="1826909.A5893_09870"/>
<name>A0A179DFN9_9SPHI</name>
<feature type="chain" id="PRO_5008100454" evidence="1">
    <location>
        <begin position="17"/>
        <end position="215"/>
    </location>
</feature>
<dbReference type="EMBL" id="LWHJ01000027">
    <property type="protein sequence ID" value="OAQ39866.1"/>
    <property type="molecule type" value="Genomic_DNA"/>
</dbReference>
<keyword evidence="1" id="KW-0732">Signal</keyword>
<proteinExistence type="predicted"/>
<gene>
    <name evidence="2" type="ORF">A5893_09870</name>
</gene>
<accession>A0A179DFN9</accession>
<dbReference type="OrthoDB" id="1248917at2"/>
<dbReference type="RefSeq" id="WP_068822481.1">
    <property type="nucleotide sequence ID" value="NZ_LWHJ01000027.1"/>
</dbReference>
<reference evidence="2 3" key="1">
    <citation type="submission" date="2016-04" db="EMBL/GenBank/DDBJ databases">
        <authorList>
            <person name="Evans L.H."/>
            <person name="Alamgir A."/>
            <person name="Owens N."/>
            <person name="Weber N.D."/>
            <person name="Virtaneva K."/>
            <person name="Barbian K."/>
            <person name="Babar A."/>
            <person name="Rosenke K."/>
        </authorList>
    </citation>
    <scope>NUCLEOTIDE SEQUENCE [LARGE SCALE GENOMIC DNA]</scope>
    <source>
        <strain evidence="2 3">CCM 8644</strain>
    </source>
</reference>